<evidence type="ECO:0000313" key="2">
    <source>
        <dbReference type="Proteomes" id="UP000292136"/>
    </source>
</evidence>
<keyword evidence="2" id="KW-1185">Reference proteome</keyword>
<comment type="caution">
    <text evidence="1">The sequence shown here is derived from an EMBL/GenBank/DDBJ whole genome shotgun (WGS) entry which is preliminary data.</text>
</comment>
<dbReference type="PROSITE" id="PS51257">
    <property type="entry name" value="PROKAR_LIPOPROTEIN"/>
    <property type="match status" value="1"/>
</dbReference>
<dbReference type="EMBL" id="SHKM01000001">
    <property type="protein sequence ID" value="RZT90502.1"/>
    <property type="molecule type" value="Genomic_DNA"/>
</dbReference>
<name>A0ABY0ITU0_9RHOO</name>
<evidence type="ECO:0000313" key="1">
    <source>
        <dbReference type="EMBL" id="RZT90502.1"/>
    </source>
</evidence>
<protein>
    <submittedName>
        <fullName evidence="1">NosL protein</fullName>
    </submittedName>
</protein>
<dbReference type="RefSeq" id="WP_130458920.1">
    <property type="nucleotide sequence ID" value="NZ_SHKM01000001.1"/>
</dbReference>
<reference evidence="1 2" key="1">
    <citation type="submission" date="2019-02" db="EMBL/GenBank/DDBJ databases">
        <title>Genomic Encyclopedia of Type Strains, Phase IV (KMG-IV): sequencing the most valuable type-strain genomes for metagenomic binning, comparative biology and taxonomic classification.</title>
        <authorList>
            <person name="Goeker M."/>
        </authorList>
    </citation>
    <scope>NUCLEOTIDE SEQUENCE [LARGE SCALE GENOMIC DNA]</scope>
    <source>
        <strain evidence="1 2">DSM 21223</strain>
    </source>
</reference>
<organism evidence="1 2">
    <name type="scientific">Azospira oryzae</name>
    <dbReference type="NCBI Taxonomy" id="146939"/>
    <lineage>
        <taxon>Bacteria</taxon>
        <taxon>Pseudomonadati</taxon>
        <taxon>Pseudomonadota</taxon>
        <taxon>Betaproteobacteria</taxon>
        <taxon>Rhodocyclales</taxon>
        <taxon>Rhodocyclaceae</taxon>
        <taxon>Azospira</taxon>
    </lineage>
</organism>
<accession>A0ABY0ITU0</accession>
<dbReference type="Proteomes" id="UP000292136">
    <property type="component" value="Unassembled WGS sequence"/>
</dbReference>
<sequence>MKRRTFLFSVPAGVFVSLAGCGGQPSSGPVEIKWDRDGCTRCGMAISDKAYAAQIRDPHSKKVYKFDDFGCAIFWSEHQPWSSDPRMEFWIADSRDGRWLDARKAYYVSGKRTPMAYGFGAVADKVEGSIGFDEAKKQVLAKGK</sequence>
<proteinExistence type="predicted"/>
<gene>
    <name evidence="1" type="ORF">EV678_1319</name>
</gene>
<dbReference type="SUPFAM" id="SSF160387">
    <property type="entry name" value="NosL/MerB-like"/>
    <property type="match status" value="1"/>
</dbReference>